<protein>
    <submittedName>
        <fullName evidence="1">Uncharacterized protein</fullName>
    </submittedName>
</protein>
<accession>A0A4Q7V9A7</accession>
<evidence type="ECO:0000313" key="1">
    <source>
        <dbReference type="EMBL" id="RZT92277.1"/>
    </source>
</evidence>
<dbReference type="Proteomes" id="UP000293398">
    <property type="component" value="Unassembled WGS sequence"/>
</dbReference>
<dbReference type="RefSeq" id="WP_128396332.1">
    <property type="nucleotide sequence ID" value="NZ_SHKO01000004.1"/>
</dbReference>
<name>A0A4Q7V9A7_9BURK</name>
<organism evidence="1 2">
    <name type="scientific">Advenella incenata</name>
    <dbReference type="NCBI Taxonomy" id="267800"/>
    <lineage>
        <taxon>Bacteria</taxon>
        <taxon>Pseudomonadati</taxon>
        <taxon>Pseudomonadota</taxon>
        <taxon>Betaproteobacteria</taxon>
        <taxon>Burkholderiales</taxon>
        <taxon>Alcaligenaceae</taxon>
    </lineage>
</organism>
<proteinExistence type="predicted"/>
<dbReference type="AlphaFoldDB" id="A0A4Q7V9A7"/>
<reference evidence="1 2" key="1">
    <citation type="submission" date="2019-02" db="EMBL/GenBank/DDBJ databases">
        <title>Genomic Encyclopedia of Type Strains, Phase IV (KMG-IV): sequencing the most valuable type-strain genomes for metagenomic binning, comparative biology and taxonomic classification.</title>
        <authorList>
            <person name="Goeker M."/>
        </authorList>
    </citation>
    <scope>NUCLEOTIDE SEQUENCE [LARGE SCALE GENOMIC DNA]</scope>
    <source>
        <strain evidence="1 2">DSM 23814</strain>
    </source>
</reference>
<keyword evidence="2" id="KW-1185">Reference proteome</keyword>
<comment type="caution">
    <text evidence="1">The sequence shown here is derived from an EMBL/GenBank/DDBJ whole genome shotgun (WGS) entry which is preliminary data.</text>
</comment>
<dbReference type="OrthoDB" id="8687848at2"/>
<sequence>MDIAYSKFGGATEIINADEDLDDAEPITLKKELVFALRLPMADTNEDNLTLEQKLDAILKGADIDPASVKLIG</sequence>
<dbReference type="EMBL" id="SHKO01000004">
    <property type="protein sequence ID" value="RZT92277.1"/>
    <property type="molecule type" value="Genomic_DNA"/>
</dbReference>
<gene>
    <name evidence="1" type="ORF">EV681_4189</name>
</gene>
<evidence type="ECO:0000313" key="2">
    <source>
        <dbReference type="Proteomes" id="UP000293398"/>
    </source>
</evidence>